<sequence>MTGTNSRAGALELIEAVVDPGSWQSWDEPVALRTDDPEYRADLERARARTGLDESVLSGEGRVEG</sequence>
<keyword evidence="2" id="KW-0808">Transferase</keyword>
<reference evidence="2 3" key="1">
    <citation type="submission" date="2019-03" db="EMBL/GenBank/DDBJ databases">
        <authorList>
            <person name="Gonzalez-Pimentel J.L."/>
        </authorList>
    </citation>
    <scope>NUCLEOTIDE SEQUENCE [LARGE SCALE GENOMIC DNA]</scope>
    <source>
        <strain evidence="2 3">JCM 31289</strain>
    </source>
</reference>
<dbReference type="Gene3D" id="3.90.226.10">
    <property type="entry name" value="2-enoyl-CoA Hydratase, Chain A, domain 1"/>
    <property type="match status" value="1"/>
</dbReference>
<dbReference type="InterPro" id="IPR011762">
    <property type="entry name" value="COA_CT_N"/>
</dbReference>
<evidence type="ECO:0000259" key="1">
    <source>
        <dbReference type="PROSITE" id="PS50980"/>
    </source>
</evidence>
<proteinExistence type="predicted"/>
<dbReference type="Proteomes" id="UP000297948">
    <property type="component" value="Unassembled WGS sequence"/>
</dbReference>
<dbReference type="GO" id="GO:0016740">
    <property type="term" value="F:transferase activity"/>
    <property type="evidence" value="ECO:0007669"/>
    <property type="project" value="UniProtKB-KW"/>
</dbReference>
<accession>A0A4Z0FUH0</accession>
<dbReference type="InterPro" id="IPR029045">
    <property type="entry name" value="ClpP/crotonase-like_dom_sf"/>
</dbReference>
<feature type="non-terminal residue" evidence="2">
    <location>
        <position position="65"/>
    </location>
</feature>
<dbReference type="SUPFAM" id="SSF52096">
    <property type="entry name" value="ClpP/crotonase"/>
    <property type="match status" value="1"/>
</dbReference>
<name>A0A4Z0FUH0_9ACTN</name>
<comment type="caution">
    <text evidence="2">The sequence shown here is derived from an EMBL/GenBank/DDBJ whole genome shotgun (WGS) entry which is preliminary data.</text>
</comment>
<dbReference type="AlphaFoldDB" id="A0A4Z0FUH0"/>
<dbReference type="PROSITE" id="PS50980">
    <property type="entry name" value="COA_CT_NTER"/>
    <property type="match status" value="1"/>
</dbReference>
<dbReference type="EMBL" id="SRID01000555">
    <property type="protein sequence ID" value="TGA85678.1"/>
    <property type="molecule type" value="Genomic_DNA"/>
</dbReference>
<organism evidence="2 3">
    <name type="scientific">Streptomyces palmae</name>
    <dbReference type="NCBI Taxonomy" id="1701085"/>
    <lineage>
        <taxon>Bacteria</taxon>
        <taxon>Bacillati</taxon>
        <taxon>Actinomycetota</taxon>
        <taxon>Actinomycetes</taxon>
        <taxon>Kitasatosporales</taxon>
        <taxon>Streptomycetaceae</taxon>
        <taxon>Streptomyces</taxon>
    </lineage>
</organism>
<protein>
    <submittedName>
        <fullName evidence="2">Carboxyl transferase</fullName>
    </submittedName>
</protein>
<evidence type="ECO:0000313" key="3">
    <source>
        <dbReference type="Proteomes" id="UP000297948"/>
    </source>
</evidence>
<keyword evidence="3" id="KW-1185">Reference proteome</keyword>
<gene>
    <name evidence="2" type="ORF">E4099_30800</name>
</gene>
<feature type="domain" description="CoA carboxyltransferase N-terminal" evidence="1">
    <location>
        <begin position="1"/>
        <end position="65"/>
    </location>
</feature>
<evidence type="ECO:0000313" key="2">
    <source>
        <dbReference type="EMBL" id="TGA85678.1"/>
    </source>
</evidence>